<feature type="region of interest" description="Disordered" evidence="1">
    <location>
        <begin position="1"/>
        <end position="25"/>
    </location>
</feature>
<sequence>MPKDKSKYVKEEKPEKKAKSTGKGEKFADMSAGEVIIDEAALEKQLGENIKVEEKKEKQPKVRGKNYLASKKQIDKAKSYPPKDAIELLKKISTAKNSGTVELHLNVIEKGLSGEAKLPHFEGKALKVAIFNDELLEEIKAGKINFDVLLATVADMEHIMPLAKIL</sequence>
<evidence type="ECO:0000256" key="1">
    <source>
        <dbReference type="SAM" id="MobiDB-lite"/>
    </source>
</evidence>
<accession>A0A2H0WP78</accession>
<dbReference type="EMBL" id="PEZI01000056">
    <property type="protein sequence ID" value="PIS14437.1"/>
    <property type="molecule type" value="Genomic_DNA"/>
</dbReference>
<proteinExistence type="predicted"/>
<protein>
    <recommendedName>
        <fullName evidence="4">50S ribosomal protein L1</fullName>
    </recommendedName>
</protein>
<evidence type="ECO:0000313" key="3">
    <source>
        <dbReference type="Proteomes" id="UP000230775"/>
    </source>
</evidence>
<comment type="caution">
    <text evidence="2">The sequence shown here is derived from an EMBL/GenBank/DDBJ whole genome shotgun (WGS) entry which is preliminary data.</text>
</comment>
<dbReference type="InterPro" id="IPR016095">
    <property type="entry name" value="Ribosomal_uL1_3-a/b-sand"/>
</dbReference>
<gene>
    <name evidence="2" type="ORF">COT64_02735</name>
</gene>
<dbReference type="Proteomes" id="UP000230775">
    <property type="component" value="Unassembled WGS sequence"/>
</dbReference>
<dbReference type="AlphaFoldDB" id="A0A2H0WP78"/>
<reference evidence="3" key="1">
    <citation type="submission" date="2017-09" db="EMBL/GenBank/DDBJ databases">
        <title>Depth-based differentiation of microbial function through sediment-hosted aquifers and enrichment of novel symbionts in the deep terrestrial subsurface.</title>
        <authorList>
            <person name="Probst A.J."/>
            <person name="Ladd B."/>
            <person name="Jarett J.K."/>
            <person name="Geller-Mcgrath D.E."/>
            <person name="Sieber C.M.K."/>
            <person name="Emerson J.B."/>
            <person name="Anantharaman K."/>
            <person name="Thomas B.C."/>
            <person name="Malmstrom R."/>
            <person name="Stieglmeier M."/>
            <person name="Klingl A."/>
            <person name="Woyke T."/>
            <person name="Ryan C.M."/>
            <person name="Banfield J.F."/>
        </authorList>
    </citation>
    <scope>NUCLEOTIDE SEQUENCE [LARGE SCALE GENOMIC DNA]</scope>
</reference>
<dbReference type="SUPFAM" id="SSF56808">
    <property type="entry name" value="Ribosomal protein L1"/>
    <property type="match status" value="1"/>
</dbReference>
<dbReference type="Gene3D" id="6.10.20.140">
    <property type="entry name" value="50S ribosomal protein L1, Chain A, Domain 1"/>
    <property type="match status" value="1"/>
</dbReference>
<organism evidence="2 3">
    <name type="scientific">Candidatus Shapirobacteria bacterium CG09_land_8_20_14_0_10_39_12</name>
    <dbReference type="NCBI Taxonomy" id="1974885"/>
    <lineage>
        <taxon>Bacteria</taxon>
        <taxon>Candidatus Shapironibacteriota</taxon>
    </lineage>
</organism>
<name>A0A2H0WP78_9BACT</name>
<dbReference type="Gene3D" id="3.40.50.790">
    <property type="match status" value="1"/>
</dbReference>
<evidence type="ECO:0008006" key="4">
    <source>
        <dbReference type="Google" id="ProtNLM"/>
    </source>
</evidence>
<feature type="non-terminal residue" evidence="2">
    <location>
        <position position="166"/>
    </location>
</feature>
<evidence type="ECO:0000313" key="2">
    <source>
        <dbReference type="EMBL" id="PIS14437.1"/>
    </source>
</evidence>
<dbReference type="InterPro" id="IPR023674">
    <property type="entry name" value="Ribosomal_uL1-like"/>
</dbReference>